<dbReference type="EMBL" id="LAZR01016232">
    <property type="protein sequence ID" value="KKM05409.1"/>
    <property type="molecule type" value="Genomic_DNA"/>
</dbReference>
<proteinExistence type="predicted"/>
<comment type="caution">
    <text evidence="1">The sequence shown here is derived from an EMBL/GenBank/DDBJ whole genome shotgun (WGS) entry which is preliminary data.</text>
</comment>
<gene>
    <name evidence="1" type="ORF">LCGC14_1754410</name>
</gene>
<evidence type="ECO:0000313" key="1">
    <source>
        <dbReference type="EMBL" id="KKM05409.1"/>
    </source>
</evidence>
<name>A0A0F9H2Z3_9ZZZZ</name>
<reference evidence="1" key="1">
    <citation type="journal article" date="2015" name="Nature">
        <title>Complex archaea that bridge the gap between prokaryotes and eukaryotes.</title>
        <authorList>
            <person name="Spang A."/>
            <person name="Saw J.H."/>
            <person name="Jorgensen S.L."/>
            <person name="Zaremba-Niedzwiedzka K."/>
            <person name="Martijn J."/>
            <person name="Lind A.E."/>
            <person name="van Eijk R."/>
            <person name="Schleper C."/>
            <person name="Guy L."/>
            <person name="Ettema T.J."/>
        </authorList>
    </citation>
    <scope>NUCLEOTIDE SEQUENCE</scope>
</reference>
<accession>A0A0F9H2Z3</accession>
<dbReference type="AlphaFoldDB" id="A0A0F9H2Z3"/>
<sequence length="81" mass="9316">MSKSPFSKSPKSLIFLNSISSPITFGKRISLSFAKRQAAILSKDDVYFIFKDKIQKEKHKKCLTSLEVKNLDIYEISKLIF</sequence>
<protein>
    <submittedName>
        <fullName evidence="1">Uncharacterized protein</fullName>
    </submittedName>
</protein>
<organism evidence="1">
    <name type="scientific">marine sediment metagenome</name>
    <dbReference type="NCBI Taxonomy" id="412755"/>
    <lineage>
        <taxon>unclassified sequences</taxon>
        <taxon>metagenomes</taxon>
        <taxon>ecological metagenomes</taxon>
    </lineage>
</organism>